<feature type="domain" description="NADH:flavin oxidoreductase/NADH oxidase N-terminal" evidence="6">
    <location>
        <begin position="8"/>
        <end position="372"/>
    </location>
</feature>
<comment type="caution">
    <text evidence="7">The sequence shown here is derived from an EMBL/GenBank/DDBJ whole genome shotgun (WGS) entry which is preliminary data.</text>
</comment>
<dbReference type="GO" id="GO:0010181">
    <property type="term" value="F:FMN binding"/>
    <property type="evidence" value="ECO:0007669"/>
    <property type="project" value="InterPro"/>
</dbReference>
<gene>
    <name evidence="7" type="ORF">C8F04DRAFT_1003948</name>
</gene>
<dbReference type="InterPro" id="IPR013785">
    <property type="entry name" value="Aldolase_TIM"/>
</dbReference>
<evidence type="ECO:0000256" key="3">
    <source>
        <dbReference type="ARBA" id="ARBA00022643"/>
    </source>
</evidence>
<evidence type="ECO:0000313" key="7">
    <source>
        <dbReference type="EMBL" id="KAJ7032442.1"/>
    </source>
</evidence>
<keyword evidence="5" id="KW-1133">Transmembrane helix</keyword>
<dbReference type="InterPro" id="IPR051799">
    <property type="entry name" value="NADH_flavin_oxidoreductase"/>
</dbReference>
<accession>A0AAD6SVA9</accession>
<evidence type="ECO:0000256" key="5">
    <source>
        <dbReference type="SAM" id="Phobius"/>
    </source>
</evidence>
<evidence type="ECO:0000256" key="1">
    <source>
        <dbReference type="ARBA" id="ARBA00005979"/>
    </source>
</evidence>
<name>A0AAD6SVA9_9AGAR</name>
<dbReference type="SUPFAM" id="SSF51395">
    <property type="entry name" value="FMN-linked oxidoreductases"/>
    <property type="match status" value="1"/>
</dbReference>
<organism evidence="7 8">
    <name type="scientific">Mycena alexandri</name>
    <dbReference type="NCBI Taxonomy" id="1745969"/>
    <lineage>
        <taxon>Eukaryota</taxon>
        <taxon>Fungi</taxon>
        <taxon>Dikarya</taxon>
        <taxon>Basidiomycota</taxon>
        <taxon>Agaricomycotina</taxon>
        <taxon>Agaricomycetes</taxon>
        <taxon>Agaricomycetidae</taxon>
        <taxon>Agaricales</taxon>
        <taxon>Marasmiineae</taxon>
        <taxon>Mycenaceae</taxon>
        <taxon>Mycena</taxon>
    </lineage>
</organism>
<proteinExistence type="inferred from homology"/>
<evidence type="ECO:0000256" key="4">
    <source>
        <dbReference type="ARBA" id="ARBA00023002"/>
    </source>
</evidence>
<keyword evidence="2" id="KW-0285">Flavoprotein</keyword>
<dbReference type="GO" id="GO:0016491">
    <property type="term" value="F:oxidoreductase activity"/>
    <property type="evidence" value="ECO:0007669"/>
    <property type="project" value="UniProtKB-KW"/>
</dbReference>
<comment type="similarity">
    <text evidence="1">Belongs to the NADH:flavin oxidoreductase/NADH oxidase family.</text>
</comment>
<sequence length="486" mass="53420">MANEGDPIFSPISLPASGRKVRNRLVKVSLYEHLATLFGGPPNGYHFQLYSKWSAYDWGMIFTGNIQVSPQHLCLARDLVLPNGLPEQSLRTFRELASAMHGEREQQPLAIMQLSHAGRQSPIILGGRFPFTPPLGPSTIRLGSSLKHKGILSDLLHRIMFQIPRSMSLADIDDVVNGFVRGARLAAQTGYDGVELHAAHGYLLAQFMSLKSNQRTDEYSCTPSNALRLLHRIVLDIRAAVPSDFILGLKLNAADYTDSGEVTRALDHVRTIAEWKMVDFIEISGGDYEKPDFLTHSASPSVRQTLFAEFSLQALGAVESIPQGPLILLTGGLTTPAQLHGALTSGHAHLLGLGRSAVLCPDLPARLKQERTADPRMPFSQQPDLRVGDDAWHWILARLPRINLLGAGVAMAWYVVALRRLTTPGSLLRRPDYTVRGMGGIVWMWAWFGPEVSRFHTGATGWRFSLVSGFVVVAAAVLVWASNVMC</sequence>
<dbReference type="PANTHER" id="PTHR43656">
    <property type="entry name" value="BINDING OXIDOREDUCTASE, PUTATIVE (AFU_ORTHOLOGUE AFUA_2G08260)-RELATED"/>
    <property type="match status" value="1"/>
</dbReference>
<dbReference type="Pfam" id="PF00724">
    <property type="entry name" value="Oxidored_FMN"/>
    <property type="match status" value="1"/>
</dbReference>
<dbReference type="EMBL" id="JARJCM010000073">
    <property type="protein sequence ID" value="KAJ7032442.1"/>
    <property type="molecule type" value="Genomic_DNA"/>
</dbReference>
<keyword evidence="5" id="KW-0472">Membrane</keyword>
<keyword evidence="3" id="KW-0288">FMN</keyword>
<dbReference type="Proteomes" id="UP001218188">
    <property type="component" value="Unassembled WGS sequence"/>
</dbReference>
<keyword evidence="8" id="KW-1185">Reference proteome</keyword>
<keyword evidence="4" id="KW-0560">Oxidoreductase</keyword>
<evidence type="ECO:0000256" key="2">
    <source>
        <dbReference type="ARBA" id="ARBA00022630"/>
    </source>
</evidence>
<keyword evidence="5" id="KW-0812">Transmembrane</keyword>
<protein>
    <recommendedName>
        <fullName evidence="6">NADH:flavin oxidoreductase/NADH oxidase N-terminal domain-containing protein</fullName>
    </recommendedName>
</protein>
<dbReference type="AlphaFoldDB" id="A0AAD6SVA9"/>
<dbReference type="Gene3D" id="3.20.20.70">
    <property type="entry name" value="Aldolase class I"/>
    <property type="match status" value="1"/>
</dbReference>
<evidence type="ECO:0000259" key="6">
    <source>
        <dbReference type="Pfam" id="PF00724"/>
    </source>
</evidence>
<evidence type="ECO:0000313" key="8">
    <source>
        <dbReference type="Proteomes" id="UP001218188"/>
    </source>
</evidence>
<reference evidence="7" key="1">
    <citation type="submission" date="2023-03" db="EMBL/GenBank/DDBJ databases">
        <title>Massive genome expansion in bonnet fungi (Mycena s.s.) driven by repeated elements and novel gene families across ecological guilds.</title>
        <authorList>
            <consortium name="Lawrence Berkeley National Laboratory"/>
            <person name="Harder C.B."/>
            <person name="Miyauchi S."/>
            <person name="Viragh M."/>
            <person name="Kuo A."/>
            <person name="Thoen E."/>
            <person name="Andreopoulos B."/>
            <person name="Lu D."/>
            <person name="Skrede I."/>
            <person name="Drula E."/>
            <person name="Henrissat B."/>
            <person name="Morin E."/>
            <person name="Kohler A."/>
            <person name="Barry K."/>
            <person name="LaButti K."/>
            <person name="Morin E."/>
            <person name="Salamov A."/>
            <person name="Lipzen A."/>
            <person name="Mereny Z."/>
            <person name="Hegedus B."/>
            <person name="Baldrian P."/>
            <person name="Stursova M."/>
            <person name="Weitz H."/>
            <person name="Taylor A."/>
            <person name="Grigoriev I.V."/>
            <person name="Nagy L.G."/>
            <person name="Martin F."/>
            <person name="Kauserud H."/>
        </authorList>
    </citation>
    <scope>NUCLEOTIDE SEQUENCE</scope>
    <source>
        <strain evidence="7">CBHHK200</strain>
    </source>
</reference>
<dbReference type="PANTHER" id="PTHR43656:SF2">
    <property type="entry name" value="BINDING OXIDOREDUCTASE, PUTATIVE (AFU_ORTHOLOGUE AFUA_2G08260)-RELATED"/>
    <property type="match status" value="1"/>
</dbReference>
<feature type="transmembrane region" description="Helical" evidence="5">
    <location>
        <begin position="462"/>
        <end position="481"/>
    </location>
</feature>
<dbReference type="InterPro" id="IPR001155">
    <property type="entry name" value="OxRdtase_FMN_N"/>
</dbReference>